<feature type="transmembrane region" description="Helical" evidence="1">
    <location>
        <begin position="135"/>
        <end position="154"/>
    </location>
</feature>
<protein>
    <submittedName>
        <fullName evidence="2">Uncharacterized protein</fullName>
    </submittedName>
</protein>
<dbReference type="Proteomes" id="UP000024942">
    <property type="component" value="Unassembled WGS sequence"/>
</dbReference>
<accession>A0A059G722</accession>
<feature type="transmembrane region" description="Helical" evidence="1">
    <location>
        <begin position="282"/>
        <end position="303"/>
    </location>
</feature>
<feature type="transmembrane region" description="Helical" evidence="1">
    <location>
        <begin position="202"/>
        <end position="221"/>
    </location>
</feature>
<sequence>MFVSGLILVVTLIAGAVLLWPRVANVKLWRATMTPLASIIGSGFLVLGPILDFQYGKYAPLVMLALCVGAYLFGGAIRHNIRLRGAHDEDPDKFVARLEVGGSWTLALAYVISVAYYLNLFGAFGVSLTPWDTQFAARILTSAILVLILAVGWFKGFRALERMEQVSVSVKLAIILGLLVGLAIFFGKEASADKLVFLEPKSSGWAAISLAFGLIVTVQGFETSRYLGATYDHVTRIRSMKLAQVVSSAIYMIYIGFVAYVFQGNELHLEETAIIDMMKVVAPILPLLLVAAALTAQFSAAIADTSGSGGLVAELTGGVVSERQAYAILVGIALVFTWTVDLFEIISYASRAFAIYYGVQSAIAAASAHRVLGHKGKTALYASLAVLGFMIAILGTPAEGG</sequence>
<dbReference type="PATRIC" id="fig|1280953.3.peg.2207"/>
<keyword evidence="1" id="KW-0812">Transmembrane</keyword>
<comment type="caution">
    <text evidence="2">The sequence shown here is derived from an EMBL/GenBank/DDBJ whole genome shotgun (WGS) entry which is preliminary data.</text>
</comment>
<gene>
    <name evidence="2" type="ORF">HOC_10943</name>
</gene>
<feature type="transmembrane region" description="Helical" evidence="1">
    <location>
        <begin position="57"/>
        <end position="77"/>
    </location>
</feature>
<evidence type="ECO:0000313" key="3">
    <source>
        <dbReference type="Proteomes" id="UP000024942"/>
    </source>
</evidence>
<dbReference type="Gene3D" id="1.20.1740.10">
    <property type="entry name" value="Amino acid/polyamine transporter I"/>
    <property type="match status" value="1"/>
</dbReference>
<feature type="transmembrane region" description="Helical" evidence="1">
    <location>
        <begin position="31"/>
        <end position="51"/>
    </location>
</feature>
<dbReference type="eggNOG" id="ENOG502Z7XH">
    <property type="taxonomic scope" value="Bacteria"/>
</dbReference>
<evidence type="ECO:0000256" key="1">
    <source>
        <dbReference type="SAM" id="Phobius"/>
    </source>
</evidence>
<keyword evidence="3" id="KW-1185">Reference proteome</keyword>
<dbReference type="RefSeq" id="WP_035538436.1">
    <property type="nucleotide sequence ID" value="NZ_ARYL01000015.1"/>
</dbReference>
<keyword evidence="1" id="KW-1133">Transmembrane helix</keyword>
<dbReference type="AlphaFoldDB" id="A0A059G722"/>
<feature type="transmembrane region" description="Helical" evidence="1">
    <location>
        <begin position="324"/>
        <end position="348"/>
    </location>
</feature>
<name>A0A059G722_9PROT</name>
<proteinExistence type="predicted"/>
<feature type="transmembrane region" description="Helical" evidence="1">
    <location>
        <begin position="242"/>
        <end position="262"/>
    </location>
</feature>
<feature type="transmembrane region" description="Helical" evidence="1">
    <location>
        <begin position="6"/>
        <end position="24"/>
    </location>
</feature>
<feature type="transmembrane region" description="Helical" evidence="1">
    <location>
        <begin position="354"/>
        <end position="372"/>
    </location>
</feature>
<feature type="transmembrane region" description="Helical" evidence="1">
    <location>
        <begin position="166"/>
        <end position="187"/>
    </location>
</feature>
<reference evidence="2 3" key="1">
    <citation type="journal article" date="2014" name="Antonie Van Leeuwenhoek">
        <title>Hyphomonas beringensis sp. nov. and Hyphomonas chukchiensis sp. nov., isolated from surface seawater of the Bering Sea and Chukchi Sea.</title>
        <authorList>
            <person name="Li C."/>
            <person name="Lai Q."/>
            <person name="Li G."/>
            <person name="Dong C."/>
            <person name="Wang J."/>
            <person name="Liao Y."/>
            <person name="Shao Z."/>
        </authorList>
    </citation>
    <scope>NUCLEOTIDE SEQUENCE [LARGE SCALE GENOMIC DNA]</scope>
    <source>
        <strain evidence="2 3">SCH89</strain>
    </source>
</reference>
<dbReference type="EMBL" id="ARYL01000015">
    <property type="protein sequence ID" value="KDA02273.1"/>
    <property type="molecule type" value="Genomic_DNA"/>
</dbReference>
<feature type="transmembrane region" description="Helical" evidence="1">
    <location>
        <begin position="107"/>
        <end position="129"/>
    </location>
</feature>
<feature type="transmembrane region" description="Helical" evidence="1">
    <location>
        <begin position="379"/>
        <end position="398"/>
    </location>
</feature>
<organism evidence="2 3">
    <name type="scientific">Hyphomonas oceanitis SCH89</name>
    <dbReference type="NCBI Taxonomy" id="1280953"/>
    <lineage>
        <taxon>Bacteria</taxon>
        <taxon>Pseudomonadati</taxon>
        <taxon>Pseudomonadota</taxon>
        <taxon>Alphaproteobacteria</taxon>
        <taxon>Hyphomonadales</taxon>
        <taxon>Hyphomonadaceae</taxon>
        <taxon>Hyphomonas</taxon>
    </lineage>
</organism>
<evidence type="ECO:0000313" key="2">
    <source>
        <dbReference type="EMBL" id="KDA02273.1"/>
    </source>
</evidence>
<keyword evidence="1" id="KW-0472">Membrane</keyword>
<dbReference type="OrthoDB" id="271600at2"/>